<organism evidence="2">
    <name type="scientific">marine sediment metagenome</name>
    <dbReference type="NCBI Taxonomy" id="412755"/>
    <lineage>
        <taxon>unclassified sequences</taxon>
        <taxon>metagenomes</taxon>
        <taxon>ecological metagenomes</taxon>
    </lineage>
</organism>
<dbReference type="Pfam" id="PF01314">
    <property type="entry name" value="AFOR_C"/>
    <property type="match status" value="1"/>
</dbReference>
<dbReference type="AlphaFoldDB" id="X0UKA7"/>
<name>X0UKA7_9ZZZZ</name>
<reference evidence="2" key="1">
    <citation type="journal article" date="2014" name="Front. Microbiol.">
        <title>High frequency of phylogenetically diverse reductive dehalogenase-homologous genes in deep subseafloor sedimentary metagenomes.</title>
        <authorList>
            <person name="Kawai M."/>
            <person name="Futagami T."/>
            <person name="Toyoda A."/>
            <person name="Takaki Y."/>
            <person name="Nishi S."/>
            <person name="Hori S."/>
            <person name="Arai W."/>
            <person name="Tsubouchi T."/>
            <person name="Morono Y."/>
            <person name="Uchiyama I."/>
            <person name="Ito T."/>
            <person name="Fujiyama A."/>
            <person name="Inagaki F."/>
            <person name="Takami H."/>
        </authorList>
    </citation>
    <scope>NUCLEOTIDE SEQUENCE</scope>
    <source>
        <strain evidence="2">Expedition CK06-06</strain>
    </source>
</reference>
<proteinExistence type="predicted"/>
<comment type="caution">
    <text evidence="2">The sequence shown here is derived from an EMBL/GenBank/DDBJ whole genome shotgun (WGS) entry which is preliminary data.</text>
</comment>
<dbReference type="GO" id="GO:0051536">
    <property type="term" value="F:iron-sulfur cluster binding"/>
    <property type="evidence" value="ECO:0007669"/>
    <property type="project" value="InterPro"/>
</dbReference>
<dbReference type="SUPFAM" id="SSF48310">
    <property type="entry name" value="Aldehyde ferredoxin oxidoreductase, C-terminal domains"/>
    <property type="match status" value="1"/>
</dbReference>
<evidence type="ECO:0000313" key="2">
    <source>
        <dbReference type="EMBL" id="GAG00793.1"/>
    </source>
</evidence>
<dbReference type="InterPro" id="IPR013985">
    <property type="entry name" value="Ald_Fedxn_OxRdtase_dom3"/>
</dbReference>
<dbReference type="GO" id="GO:0009055">
    <property type="term" value="F:electron transfer activity"/>
    <property type="evidence" value="ECO:0007669"/>
    <property type="project" value="InterPro"/>
</dbReference>
<dbReference type="Gene3D" id="1.10.599.10">
    <property type="entry name" value="Aldehyde Ferredoxin Oxidoreductase Protein, subunit A, domain 3"/>
    <property type="match status" value="1"/>
</dbReference>
<dbReference type="GO" id="GO:0016625">
    <property type="term" value="F:oxidoreductase activity, acting on the aldehyde or oxo group of donors, iron-sulfur protein as acceptor"/>
    <property type="evidence" value="ECO:0007669"/>
    <property type="project" value="InterPro"/>
</dbReference>
<accession>X0UKA7</accession>
<dbReference type="InterPro" id="IPR001203">
    <property type="entry name" value="OxRdtase_Ald_Fedxn_C"/>
</dbReference>
<dbReference type="InterPro" id="IPR036021">
    <property type="entry name" value="Tungsten_al_ferr_oxy-like_C"/>
</dbReference>
<dbReference type="EMBL" id="BARS01029077">
    <property type="protein sequence ID" value="GAG00793.1"/>
    <property type="molecule type" value="Genomic_DNA"/>
</dbReference>
<feature type="domain" description="Aldehyde ferredoxin oxidoreductase C-terminal" evidence="1">
    <location>
        <begin position="22"/>
        <end position="62"/>
    </location>
</feature>
<sequence>LKTDFGNPMCMVPGKDGEIFSRKGMVVEREKFEQMKDEYYQIRGLDVATGLQTRAKLKELSLGDIADKLQGEGLLA</sequence>
<feature type="non-terminal residue" evidence="2">
    <location>
        <position position="1"/>
    </location>
</feature>
<protein>
    <recommendedName>
        <fullName evidence="1">Aldehyde ferredoxin oxidoreductase C-terminal domain-containing protein</fullName>
    </recommendedName>
</protein>
<gene>
    <name evidence="2" type="ORF">S01H1_45495</name>
</gene>
<evidence type="ECO:0000259" key="1">
    <source>
        <dbReference type="Pfam" id="PF01314"/>
    </source>
</evidence>